<organism evidence="5 6">
    <name type="scientific">Paragonimus westermani</name>
    <dbReference type="NCBI Taxonomy" id="34504"/>
    <lineage>
        <taxon>Eukaryota</taxon>
        <taxon>Metazoa</taxon>
        <taxon>Spiralia</taxon>
        <taxon>Lophotrochozoa</taxon>
        <taxon>Platyhelminthes</taxon>
        <taxon>Trematoda</taxon>
        <taxon>Digenea</taxon>
        <taxon>Plagiorchiida</taxon>
        <taxon>Troglotremata</taxon>
        <taxon>Troglotrematidae</taxon>
        <taxon>Paragonimus</taxon>
    </lineage>
</organism>
<feature type="domain" description="SHSP" evidence="4">
    <location>
        <begin position="24"/>
        <end position="132"/>
    </location>
</feature>
<evidence type="ECO:0000256" key="1">
    <source>
        <dbReference type="PROSITE-ProRule" id="PRU00285"/>
    </source>
</evidence>
<evidence type="ECO:0000259" key="4">
    <source>
        <dbReference type="PROSITE" id="PS01031"/>
    </source>
</evidence>
<dbReference type="EMBL" id="JTDF01014955">
    <property type="protein sequence ID" value="KAF8563040.1"/>
    <property type="molecule type" value="Genomic_DNA"/>
</dbReference>
<keyword evidence="6" id="KW-1185">Reference proteome</keyword>
<dbReference type="AlphaFoldDB" id="A0A8T0D5C5"/>
<dbReference type="OrthoDB" id="1431247at2759"/>
<gene>
    <name evidence="5" type="ORF">P879_11684</name>
</gene>
<dbReference type="CDD" id="cd06464">
    <property type="entry name" value="ACD_sHsps-like"/>
    <property type="match status" value="2"/>
</dbReference>
<evidence type="ECO:0000256" key="2">
    <source>
        <dbReference type="RuleBase" id="RU003616"/>
    </source>
</evidence>
<dbReference type="Proteomes" id="UP000699462">
    <property type="component" value="Unassembled WGS sequence"/>
</dbReference>
<feature type="compositionally biased region" description="Low complexity" evidence="3">
    <location>
        <begin position="234"/>
        <end position="246"/>
    </location>
</feature>
<feature type="region of interest" description="Disordered" evidence="3">
    <location>
        <begin position="1"/>
        <end position="31"/>
    </location>
</feature>
<reference evidence="5 6" key="1">
    <citation type="submission" date="2019-07" db="EMBL/GenBank/DDBJ databases">
        <title>Annotation for the trematode Paragonimus westermani.</title>
        <authorList>
            <person name="Choi Y.-J."/>
        </authorList>
    </citation>
    <scope>NUCLEOTIDE SEQUENCE [LARGE SCALE GENOMIC DNA]</scope>
    <source>
        <strain evidence="5">180907_Pwestermani</strain>
    </source>
</reference>
<dbReference type="SUPFAM" id="SSF49764">
    <property type="entry name" value="HSP20-like chaperones"/>
    <property type="match status" value="2"/>
</dbReference>
<dbReference type="InterPro" id="IPR002068">
    <property type="entry name" value="A-crystallin/Hsp20_dom"/>
</dbReference>
<name>A0A8T0D5C5_9TREM</name>
<protein>
    <recommendedName>
        <fullName evidence="4">SHSP domain-containing protein</fullName>
    </recommendedName>
</protein>
<proteinExistence type="inferred from homology"/>
<accession>A0A8T0D5C5</accession>
<sequence length="351" mass="39347">MHHQTSIYSSSSRANANRRDSEVRATSPSQSRYIRDQNGALKYVIEVNLQGVPRSDLNISTQQNILVISAVYESISEGGDRCTHEVYREIHLPTNVYSDRMKYTYTEPGIVTIFADADEPQYPFSPPTAKRVIPFMCPKQTVWNRPTSPSTPRKPLVNIDPRRVTFAKPVTTHCASKPTCPWEPSTLGISTIRPSDKLRVRVKSPEPTYAPCVKQSPALSPHHSNSPERPYQPVVNSSTSNTCNSHNVQPLKRYTLRVEIGSHITPADLQITRNNGLLIIHARRYIQGNLLETNSGPERLLFEHRSEHTLPNNVSLTGMTARLDNGVVYVDAPYIQFAPGKSAKPSRLNTQ</sequence>
<evidence type="ECO:0000313" key="5">
    <source>
        <dbReference type="EMBL" id="KAF8563040.1"/>
    </source>
</evidence>
<comment type="similarity">
    <text evidence="1 2">Belongs to the small heat shock protein (HSP20) family.</text>
</comment>
<dbReference type="PROSITE" id="PS01031">
    <property type="entry name" value="SHSP"/>
    <property type="match status" value="1"/>
</dbReference>
<dbReference type="Pfam" id="PF00011">
    <property type="entry name" value="HSP20"/>
    <property type="match status" value="1"/>
</dbReference>
<evidence type="ECO:0000313" key="6">
    <source>
        <dbReference type="Proteomes" id="UP000699462"/>
    </source>
</evidence>
<dbReference type="Gene3D" id="2.60.40.790">
    <property type="match status" value="2"/>
</dbReference>
<feature type="region of interest" description="Disordered" evidence="3">
    <location>
        <begin position="207"/>
        <end position="246"/>
    </location>
</feature>
<evidence type="ECO:0000256" key="3">
    <source>
        <dbReference type="SAM" id="MobiDB-lite"/>
    </source>
</evidence>
<comment type="caution">
    <text evidence="5">The sequence shown here is derived from an EMBL/GenBank/DDBJ whole genome shotgun (WGS) entry which is preliminary data.</text>
</comment>
<dbReference type="InterPro" id="IPR008978">
    <property type="entry name" value="HSP20-like_chaperone"/>
</dbReference>